<evidence type="ECO:0000256" key="2">
    <source>
        <dbReference type="ARBA" id="ARBA00022679"/>
    </source>
</evidence>
<reference evidence="5" key="1">
    <citation type="submission" date="2022-11" db="EMBL/GenBank/DDBJ databases">
        <title>Genome Resource of Sclerotinia nivalis Strain SnTB1, a Plant Pathogen Isolated from American Ginseng.</title>
        <authorList>
            <person name="Fan S."/>
        </authorList>
    </citation>
    <scope>NUCLEOTIDE SEQUENCE</scope>
    <source>
        <strain evidence="5">SnTB1</strain>
    </source>
</reference>
<dbReference type="PANTHER" id="PTHR43712">
    <property type="entry name" value="PUTATIVE (AFU_ORTHOLOGUE AFUA_4G14580)-RELATED"/>
    <property type="match status" value="1"/>
</dbReference>
<dbReference type="AlphaFoldDB" id="A0A9X0DQ66"/>
<dbReference type="OrthoDB" id="3340390at2759"/>
<dbReference type="InterPro" id="IPR016461">
    <property type="entry name" value="COMT-like"/>
</dbReference>
<dbReference type="Proteomes" id="UP001152300">
    <property type="component" value="Unassembled WGS sequence"/>
</dbReference>
<gene>
    <name evidence="5" type="ORF">OCU04_002445</name>
</gene>
<comment type="caution">
    <text evidence="5">The sequence shown here is derived from an EMBL/GenBank/DDBJ whole genome shotgun (WGS) entry which is preliminary data.</text>
</comment>
<evidence type="ECO:0000313" key="6">
    <source>
        <dbReference type="Proteomes" id="UP001152300"/>
    </source>
</evidence>
<sequence>MQLRRSLPLRRPSMTFIPLSPSKDPSHYQLTTTDARFYYIRSIFHDFQDDKCHSILSNIVPAMGKGSAILIDEKIFPDFNVNWKMSQIDISMMACFASIERTEAMWGALLDSVGLKVVRKYLYQPEFYDGVLVVERK</sequence>
<name>A0A9X0DQ66_9HELO</name>
<dbReference type="SUPFAM" id="SSF53335">
    <property type="entry name" value="S-adenosyl-L-methionine-dependent methyltransferases"/>
    <property type="match status" value="1"/>
</dbReference>
<keyword evidence="6" id="KW-1185">Reference proteome</keyword>
<keyword evidence="2" id="KW-0808">Transferase</keyword>
<feature type="domain" description="O-methyltransferase C-terminal" evidence="4">
    <location>
        <begin position="35"/>
        <end position="114"/>
    </location>
</feature>
<evidence type="ECO:0000259" key="4">
    <source>
        <dbReference type="Pfam" id="PF00891"/>
    </source>
</evidence>
<proteinExistence type="predicted"/>
<dbReference type="GO" id="GO:0032259">
    <property type="term" value="P:methylation"/>
    <property type="evidence" value="ECO:0007669"/>
    <property type="project" value="UniProtKB-KW"/>
</dbReference>
<keyword evidence="3" id="KW-0949">S-adenosyl-L-methionine</keyword>
<dbReference type="GO" id="GO:0008171">
    <property type="term" value="F:O-methyltransferase activity"/>
    <property type="evidence" value="ECO:0007669"/>
    <property type="project" value="InterPro"/>
</dbReference>
<dbReference type="Gene3D" id="3.40.50.150">
    <property type="entry name" value="Vaccinia Virus protein VP39"/>
    <property type="match status" value="1"/>
</dbReference>
<keyword evidence="1" id="KW-0489">Methyltransferase</keyword>
<protein>
    <recommendedName>
        <fullName evidence="4">O-methyltransferase C-terminal domain-containing protein</fullName>
    </recommendedName>
</protein>
<dbReference type="InterPro" id="IPR029063">
    <property type="entry name" value="SAM-dependent_MTases_sf"/>
</dbReference>
<dbReference type="PROSITE" id="PS51683">
    <property type="entry name" value="SAM_OMT_II"/>
    <property type="match status" value="1"/>
</dbReference>
<dbReference type="InterPro" id="IPR001077">
    <property type="entry name" value="COMT_C"/>
</dbReference>
<dbReference type="PANTHER" id="PTHR43712:SF1">
    <property type="entry name" value="HYPOTHETICAL O-METHYLTRANSFERASE (EUROFUNG)-RELATED"/>
    <property type="match status" value="1"/>
</dbReference>
<organism evidence="5 6">
    <name type="scientific">Sclerotinia nivalis</name>
    <dbReference type="NCBI Taxonomy" id="352851"/>
    <lineage>
        <taxon>Eukaryota</taxon>
        <taxon>Fungi</taxon>
        <taxon>Dikarya</taxon>
        <taxon>Ascomycota</taxon>
        <taxon>Pezizomycotina</taxon>
        <taxon>Leotiomycetes</taxon>
        <taxon>Helotiales</taxon>
        <taxon>Sclerotiniaceae</taxon>
        <taxon>Sclerotinia</taxon>
    </lineage>
</organism>
<accession>A0A9X0DQ66</accession>
<evidence type="ECO:0000256" key="1">
    <source>
        <dbReference type="ARBA" id="ARBA00022603"/>
    </source>
</evidence>
<evidence type="ECO:0000256" key="3">
    <source>
        <dbReference type="ARBA" id="ARBA00022691"/>
    </source>
</evidence>
<dbReference type="EMBL" id="JAPEIS010000002">
    <property type="protein sequence ID" value="KAJ8068748.1"/>
    <property type="molecule type" value="Genomic_DNA"/>
</dbReference>
<evidence type="ECO:0000313" key="5">
    <source>
        <dbReference type="EMBL" id="KAJ8068748.1"/>
    </source>
</evidence>
<dbReference type="Pfam" id="PF00891">
    <property type="entry name" value="Methyltransf_2"/>
    <property type="match status" value="1"/>
</dbReference>